<keyword evidence="3" id="KW-1185">Reference proteome</keyword>
<name>A0A5S9QGB3_9GAMM</name>
<feature type="transmembrane region" description="Helical" evidence="1">
    <location>
        <begin position="16"/>
        <end position="35"/>
    </location>
</feature>
<evidence type="ECO:0000313" key="2">
    <source>
        <dbReference type="EMBL" id="CAA0117630.1"/>
    </source>
</evidence>
<protein>
    <submittedName>
        <fullName evidence="2">Uncharacterized protein</fullName>
    </submittedName>
</protein>
<dbReference type="Proteomes" id="UP000441399">
    <property type="component" value="Unassembled WGS sequence"/>
</dbReference>
<gene>
    <name evidence="2" type="ORF">OPDIPICF_04785</name>
</gene>
<proteinExistence type="predicted"/>
<keyword evidence="1" id="KW-1133">Transmembrane helix</keyword>
<feature type="transmembrane region" description="Helical" evidence="1">
    <location>
        <begin position="55"/>
        <end position="75"/>
    </location>
</feature>
<accession>A0A5S9QGB3</accession>
<dbReference type="EMBL" id="CACSIO010000024">
    <property type="protein sequence ID" value="CAA0117630.1"/>
    <property type="molecule type" value="Genomic_DNA"/>
</dbReference>
<evidence type="ECO:0000256" key="1">
    <source>
        <dbReference type="SAM" id="Phobius"/>
    </source>
</evidence>
<organism evidence="2 3">
    <name type="scientific">BD1-7 clade bacterium</name>
    <dbReference type="NCBI Taxonomy" id="2029982"/>
    <lineage>
        <taxon>Bacteria</taxon>
        <taxon>Pseudomonadati</taxon>
        <taxon>Pseudomonadota</taxon>
        <taxon>Gammaproteobacteria</taxon>
        <taxon>Cellvibrionales</taxon>
        <taxon>Spongiibacteraceae</taxon>
        <taxon>BD1-7 clade</taxon>
    </lineage>
</organism>
<reference evidence="2 3" key="1">
    <citation type="submission" date="2019-11" db="EMBL/GenBank/DDBJ databases">
        <authorList>
            <person name="Holert J."/>
        </authorList>
    </citation>
    <scope>NUCLEOTIDE SEQUENCE [LARGE SCALE GENOMIC DNA]</scope>
    <source>
        <strain evidence="2">SB11_3</strain>
    </source>
</reference>
<evidence type="ECO:0000313" key="3">
    <source>
        <dbReference type="Proteomes" id="UP000441399"/>
    </source>
</evidence>
<keyword evidence="1" id="KW-0812">Transmembrane</keyword>
<dbReference type="AlphaFoldDB" id="A0A5S9QGB3"/>
<keyword evidence="1" id="KW-0472">Membrane</keyword>
<sequence length="91" mass="10494">MGLGPEKAVTALQRPLITILMAFSFVFFMICGIYWEFLLISKFISSAEKDIRGFLILSAMNLLTFGLAWVCYWLTKKGYRQMKQSGVIYHE</sequence>